<dbReference type="AlphaFoldDB" id="A0A921SNE1"/>
<keyword evidence="1" id="KW-1133">Transmembrane helix</keyword>
<evidence type="ECO:0000313" key="2">
    <source>
        <dbReference type="EMBL" id="HJG79766.1"/>
    </source>
</evidence>
<sequence length="103" mass="11593">MQALGSIQSTIFLLLVTAIFVFAVVALISSLLYSDEMYRAADKRTKKFWSLMLGAAVLVSFLGLPPLNAMPMFITIIAFVATAVYWLDARPALRRVDPRRRKR</sequence>
<dbReference type="InterPro" id="IPR019662">
    <property type="entry name" value="DUF2516"/>
</dbReference>
<name>A0A921SNE1_9MICO</name>
<organism evidence="2 3">
    <name type="scientific">Brevibacterium senegalense</name>
    <dbReference type="NCBI Taxonomy" id="1033736"/>
    <lineage>
        <taxon>Bacteria</taxon>
        <taxon>Bacillati</taxon>
        <taxon>Actinomycetota</taxon>
        <taxon>Actinomycetes</taxon>
        <taxon>Micrococcales</taxon>
        <taxon>Brevibacteriaceae</taxon>
        <taxon>Brevibacterium</taxon>
    </lineage>
</organism>
<evidence type="ECO:0000256" key="1">
    <source>
        <dbReference type="SAM" id="Phobius"/>
    </source>
</evidence>
<reference evidence="2" key="2">
    <citation type="submission" date="2021-09" db="EMBL/GenBank/DDBJ databases">
        <authorList>
            <person name="Gilroy R."/>
        </authorList>
    </citation>
    <scope>NUCLEOTIDE SEQUENCE</scope>
    <source>
        <strain evidence="2">ChiGjej5B5-7349</strain>
    </source>
</reference>
<evidence type="ECO:0000313" key="3">
    <source>
        <dbReference type="Proteomes" id="UP000784435"/>
    </source>
</evidence>
<dbReference type="EMBL" id="DYUK01000106">
    <property type="protein sequence ID" value="HJG79766.1"/>
    <property type="molecule type" value="Genomic_DNA"/>
</dbReference>
<comment type="caution">
    <text evidence="2">The sequence shown here is derived from an EMBL/GenBank/DDBJ whole genome shotgun (WGS) entry which is preliminary data.</text>
</comment>
<dbReference type="Proteomes" id="UP000784435">
    <property type="component" value="Unassembled WGS sequence"/>
</dbReference>
<feature type="transmembrane region" description="Helical" evidence="1">
    <location>
        <begin position="48"/>
        <end position="67"/>
    </location>
</feature>
<reference evidence="2" key="1">
    <citation type="journal article" date="2021" name="PeerJ">
        <title>Extensive microbial diversity within the chicken gut microbiome revealed by metagenomics and culture.</title>
        <authorList>
            <person name="Gilroy R."/>
            <person name="Ravi A."/>
            <person name="Getino M."/>
            <person name="Pursley I."/>
            <person name="Horton D.L."/>
            <person name="Alikhan N.F."/>
            <person name="Baker D."/>
            <person name="Gharbi K."/>
            <person name="Hall N."/>
            <person name="Watson M."/>
            <person name="Adriaenssens E.M."/>
            <person name="Foster-Nyarko E."/>
            <person name="Jarju S."/>
            <person name="Secka A."/>
            <person name="Antonio M."/>
            <person name="Oren A."/>
            <person name="Chaudhuri R.R."/>
            <person name="La Ragione R."/>
            <person name="Hildebrand F."/>
            <person name="Pallen M.J."/>
        </authorList>
    </citation>
    <scope>NUCLEOTIDE SEQUENCE</scope>
    <source>
        <strain evidence="2">ChiGjej5B5-7349</strain>
    </source>
</reference>
<feature type="transmembrane region" description="Helical" evidence="1">
    <location>
        <begin position="6"/>
        <end position="28"/>
    </location>
</feature>
<gene>
    <name evidence="2" type="ORF">K8V08_05065</name>
</gene>
<dbReference type="Pfam" id="PF10724">
    <property type="entry name" value="DUF2516"/>
    <property type="match status" value="1"/>
</dbReference>
<keyword evidence="1" id="KW-0812">Transmembrane</keyword>
<keyword evidence="1" id="KW-0472">Membrane</keyword>
<proteinExistence type="predicted"/>
<protein>
    <submittedName>
        <fullName evidence="2">DUF2516 family protein</fullName>
    </submittedName>
</protein>
<feature type="transmembrane region" description="Helical" evidence="1">
    <location>
        <begin position="73"/>
        <end position="93"/>
    </location>
</feature>
<accession>A0A921SNE1</accession>